<gene>
    <name evidence="1" type="ORF">ADL15_23525</name>
</gene>
<dbReference type="OrthoDB" id="3540641at2"/>
<sequence>MTIELTEEERQVLSRALHEWAGPAHCTEALAVAMGFGGVADLLAEGSRMRPLIRAGEPLSRRDWRRALISAEIVFASDVFGSGIDWSIATGLSDEETIQILRPLQRKIARVARIHQLSEA</sequence>
<comment type="caution">
    <text evidence="1">The sequence shown here is derived from an EMBL/GenBank/DDBJ whole genome shotgun (WGS) entry which is preliminary data.</text>
</comment>
<keyword evidence="2" id="KW-1185">Reference proteome</keyword>
<reference evidence="1 2" key="1">
    <citation type="submission" date="2015-10" db="EMBL/GenBank/DDBJ databases">
        <authorList>
            <person name="Gilbert D.G."/>
        </authorList>
    </citation>
    <scope>NUCLEOTIDE SEQUENCE [LARGE SCALE GENOMIC DNA]</scope>
    <source>
        <strain evidence="1 2">NRRL B-16712</strain>
    </source>
</reference>
<dbReference type="Proteomes" id="UP000053244">
    <property type="component" value="Unassembled WGS sequence"/>
</dbReference>
<accession>A0A117MQW6</accession>
<proteinExistence type="predicted"/>
<dbReference type="EMBL" id="LLZH01000234">
    <property type="protein sequence ID" value="KUL30926.1"/>
    <property type="molecule type" value="Genomic_DNA"/>
</dbReference>
<name>A0A117MQW6_9ACTN</name>
<dbReference type="AlphaFoldDB" id="A0A117MQW6"/>
<evidence type="ECO:0000313" key="2">
    <source>
        <dbReference type="Proteomes" id="UP000053244"/>
    </source>
</evidence>
<organism evidence="1 2">
    <name type="scientific">Actinoplanes awajinensis subsp. mycoplanecinus</name>
    <dbReference type="NCBI Taxonomy" id="135947"/>
    <lineage>
        <taxon>Bacteria</taxon>
        <taxon>Bacillati</taxon>
        <taxon>Actinomycetota</taxon>
        <taxon>Actinomycetes</taxon>
        <taxon>Micromonosporales</taxon>
        <taxon>Micromonosporaceae</taxon>
        <taxon>Actinoplanes</taxon>
    </lineage>
</organism>
<protein>
    <submittedName>
        <fullName evidence="1">Uncharacterized protein</fullName>
    </submittedName>
</protein>
<evidence type="ECO:0000313" key="1">
    <source>
        <dbReference type="EMBL" id="KUL30926.1"/>
    </source>
</evidence>